<evidence type="ECO:0000313" key="2">
    <source>
        <dbReference type="RefSeq" id="XP_020104791.1"/>
    </source>
</evidence>
<protein>
    <submittedName>
        <fullName evidence="2">Uncharacterized protein LOC109721544</fullName>
    </submittedName>
</protein>
<dbReference type="Proteomes" id="UP000515123">
    <property type="component" value="Linkage group 15"/>
</dbReference>
<dbReference type="RefSeq" id="XP_020104791.1">
    <property type="nucleotide sequence ID" value="XM_020249202.1"/>
</dbReference>
<proteinExistence type="predicted"/>
<dbReference type="AlphaFoldDB" id="A0A6P5G860"/>
<reference evidence="1" key="1">
    <citation type="journal article" date="2015" name="Nat. Genet.">
        <title>The pineapple genome and the evolution of CAM photosynthesis.</title>
        <authorList>
            <person name="Ming R."/>
            <person name="VanBuren R."/>
            <person name="Wai C.M."/>
            <person name="Tang H."/>
            <person name="Schatz M.C."/>
            <person name="Bowers J.E."/>
            <person name="Lyons E."/>
            <person name="Wang M.L."/>
            <person name="Chen J."/>
            <person name="Biggers E."/>
            <person name="Zhang J."/>
            <person name="Huang L."/>
            <person name="Zhang L."/>
            <person name="Miao W."/>
            <person name="Zhang J."/>
            <person name="Ye Z."/>
            <person name="Miao C."/>
            <person name="Lin Z."/>
            <person name="Wang H."/>
            <person name="Zhou H."/>
            <person name="Yim W.C."/>
            <person name="Priest H.D."/>
            <person name="Zheng C."/>
            <person name="Woodhouse M."/>
            <person name="Edger P.P."/>
            <person name="Guyot R."/>
            <person name="Guo H.B."/>
            <person name="Guo H."/>
            <person name="Zheng G."/>
            <person name="Singh R."/>
            <person name="Sharma A."/>
            <person name="Min X."/>
            <person name="Zheng Y."/>
            <person name="Lee H."/>
            <person name="Gurtowski J."/>
            <person name="Sedlazeck F.J."/>
            <person name="Harkess A."/>
            <person name="McKain M.R."/>
            <person name="Liao Z."/>
            <person name="Fang J."/>
            <person name="Liu J."/>
            <person name="Zhang X."/>
            <person name="Zhang Q."/>
            <person name="Hu W."/>
            <person name="Qin Y."/>
            <person name="Wang K."/>
            <person name="Chen L.Y."/>
            <person name="Shirley N."/>
            <person name="Lin Y.R."/>
            <person name="Liu L.Y."/>
            <person name="Hernandez A.G."/>
            <person name="Wright C.L."/>
            <person name="Bulone V."/>
            <person name="Tuskan G.A."/>
            <person name="Heath K."/>
            <person name="Zee F."/>
            <person name="Moore P.H."/>
            <person name="Sunkar R."/>
            <person name="Leebens-Mack J.H."/>
            <person name="Mockler T."/>
            <person name="Bennetzen J.L."/>
            <person name="Freeling M."/>
            <person name="Sankoff D."/>
            <person name="Paterson A.H."/>
            <person name="Zhu X."/>
            <person name="Yang X."/>
            <person name="Smith J.A."/>
            <person name="Cushman J.C."/>
            <person name="Paull R.E."/>
            <person name="Yu Q."/>
        </authorList>
    </citation>
    <scope>NUCLEOTIDE SEQUENCE [LARGE SCALE GENOMIC DNA]</scope>
    <source>
        <strain evidence="1">cv. F153</strain>
    </source>
</reference>
<keyword evidence="1" id="KW-1185">Reference proteome</keyword>
<reference evidence="2" key="2">
    <citation type="submission" date="2025-08" db="UniProtKB">
        <authorList>
            <consortium name="RefSeq"/>
        </authorList>
    </citation>
    <scope>IDENTIFICATION</scope>
    <source>
        <tissue evidence="2">Leaf</tissue>
    </source>
</reference>
<gene>
    <name evidence="2" type="primary">LOC109721544</name>
</gene>
<accession>A0A6P5G860</accession>
<dbReference type="GeneID" id="109721544"/>
<evidence type="ECO:0000313" key="1">
    <source>
        <dbReference type="Proteomes" id="UP000515123"/>
    </source>
</evidence>
<organism evidence="1 2">
    <name type="scientific">Ananas comosus</name>
    <name type="common">Pineapple</name>
    <name type="synonym">Ananas ananas</name>
    <dbReference type="NCBI Taxonomy" id="4615"/>
    <lineage>
        <taxon>Eukaryota</taxon>
        <taxon>Viridiplantae</taxon>
        <taxon>Streptophyta</taxon>
        <taxon>Embryophyta</taxon>
        <taxon>Tracheophyta</taxon>
        <taxon>Spermatophyta</taxon>
        <taxon>Magnoliopsida</taxon>
        <taxon>Liliopsida</taxon>
        <taxon>Poales</taxon>
        <taxon>Bromeliaceae</taxon>
        <taxon>Bromelioideae</taxon>
        <taxon>Ananas</taxon>
    </lineage>
</organism>
<name>A0A6P5G860_ANACO</name>
<sequence>MRFQNLILSGLLKSDAEYRYLLSSIGIELGYRLWTLLVVKLWVELMWISRLRGGPLVCVSHPVETIGGQASARFSQRLLTDVGRVIESLWLWLLLLLIPTVERESRAKFFLPLVAVLEE</sequence>